<evidence type="ECO:0000256" key="6">
    <source>
        <dbReference type="ARBA" id="ARBA00038181"/>
    </source>
</evidence>
<dbReference type="Gene3D" id="1.10.510.10">
    <property type="entry name" value="Transferase(Phosphotransferase) domain 1"/>
    <property type="match status" value="1"/>
</dbReference>
<dbReference type="AlphaFoldDB" id="A0ABD2M726"/>
<feature type="region of interest" description="Disordered" evidence="7">
    <location>
        <begin position="944"/>
        <end position="988"/>
    </location>
</feature>
<dbReference type="Pfam" id="PF00069">
    <property type="entry name" value="Pkinase"/>
    <property type="match status" value="1"/>
</dbReference>
<dbReference type="InterPro" id="IPR011009">
    <property type="entry name" value="Kinase-like_dom_sf"/>
</dbReference>
<evidence type="ECO:0000313" key="10">
    <source>
        <dbReference type="Proteomes" id="UP001620626"/>
    </source>
</evidence>
<evidence type="ECO:0000259" key="8">
    <source>
        <dbReference type="PROSITE" id="PS50011"/>
    </source>
</evidence>
<dbReference type="Pfam" id="PF10551">
    <property type="entry name" value="MULE"/>
    <property type="match status" value="1"/>
</dbReference>
<evidence type="ECO:0000256" key="3">
    <source>
        <dbReference type="ARBA" id="ARBA00022771"/>
    </source>
</evidence>
<feature type="compositionally biased region" description="Low complexity" evidence="7">
    <location>
        <begin position="922"/>
        <end position="935"/>
    </location>
</feature>
<feature type="domain" description="Protein kinase" evidence="8">
    <location>
        <begin position="488"/>
        <end position="792"/>
    </location>
</feature>
<dbReference type="InterPro" id="IPR000719">
    <property type="entry name" value="Prot_kinase_dom"/>
</dbReference>
<dbReference type="Gene3D" id="2.20.25.240">
    <property type="match status" value="1"/>
</dbReference>
<name>A0ABD2M726_9BILA</name>
<dbReference type="PROSITE" id="PS50011">
    <property type="entry name" value="PROTEIN_KINASE_DOM"/>
    <property type="match status" value="1"/>
</dbReference>
<accession>A0ABD2M726</accession>
<dbReference type="PANTHER" id="PTHR24346:SF74">
    <property type="entry name" value="PROTEIN KINASE DOMAIN-CONTAINING PROTEIN"/>
    <property type="match status" value="1"/>
</dbReference>
<dbReference type="GO" id="GO:0005524">
    <property type="term" value="F:ATP binding"/>
    <property type="evidence" value="ECO:0007669"/>
    <property type="project" value="UniProtKB-KW"/>
</dbReference>
<evidence type="ECO:0000256" key="4">
    <source>
        <dbReference type="ARBA" id="ARBA00022833"/>
    </source>
</evidence>
<comment type="caution">
    <text evidence="9">The sequence shown here is derived from an EMBL/GenBank/DDBJ whole genome shotgun (WGS) entry which is preliminary data.</text>
</comment>
<evidence type="ECO:0000256" key="5">
    <source>
        <dbReference type="ARBA" id="ARBA00022840"/>
    </source>
</evidence>
<feature type="compositionally biased region" description="Basic residues" evidence="7">
    <location>
        <begin position="519"/>
        <end position="529"/>
    </location>
</feature>
<keyword evidence="2" id="KW-0547">Nucleotide-binding</keyword>
<protein>
    <recommendedName>
        <fullName evidence="8">Protein kinase domain-containing protein</fullName>
    </recommendedName>
</protein>
<evidence type="ECO:0000256" key="1">
    <source>
        <dbReference type="ARBA" id="ARBA00022723"/>
    </source>
</evidence>
<keyword evidence="3" id="KW-0863">Zinc-finger</keyword>
<dbReference type="InterPro" id="IPR018289">
    <property type="entry name" value="MULE_transposase_dom"/>
</dbReference>
<dbReference type="InterPro" id="IPR007588">
    <property type="entry name" value="Znf_FLYWCH"/>
</dbReference>
<comment type="similarity">
    <text evidence="6">Belongs to the protein kinase superfamily. CAMK Ser/Thr protein kinase family. Smok subfamily.</text>
</comment>
<dbReference type="PROSITE" id="PS00108">
    <property type="entry name" value="PROTEIN_KINASE_ST"/>
    <property type="match status" value="1"/>
</dbReference>
<dbReference type="Proteomes" id="UP001620626">
    <property type="component" value="Unassembled WGS sequence"/>
</dbReference>
<evidence type="ECO:0000256" key="2">
    <source>
        <dbReference type="ARBA" id="ARBA00022741"/>
    </source>
</evidence>
<feature type="region of interest" description="Disordered" evidence="7">
    <location>
        <begin position="916"/>
        <end position="935"/>
    </location>
</feature>
<evidence type="ECO:0000313" key="9">
    <source>
        <dbReference type="EMBL" id="KAL3123276.1"/>
    </source>
</evidence>
<organism evidence="9 10">
    <name type="scientific">Heterodera trifolii</name>
    <dbReference type="NCBI Taxonomy" id="157864"/>
    <lineage>
        <taxon>Eukaryota</taxon>
        <taxon>Metazoa</taxon>
        <taxon>Ecdysozoa</taxon>
        <taxon>Nematoda</taxon>
        <taxon>Chromadorea</taxon>
        <taxon>Rhabditida</taxon>
        <taxon>Tylenchina</taxon>
        <taxon>Tylenchomorpha</taxon>
        <taxon>Tylenchoidea</taxon>
        <taxon>Heteroderidae</taxon>
        <taxon>Heteroderinae</taxon>
        <taxon>Heterodera</taxon>
    </lineage>
</organism>
<evidence type="ECO:0000256" key="7">
    <source>
        <dbReference type="SAM" id="MobiDB-lite"/>
    </source>
</evidence>
<reference evidence="9 10" key="1">
    <citation type="submission" date="2024-10" db="EMBL/GenBank/DDBJ databases">
        <authorList>
            <person name="Kim D."/>
        </authorList>
    </citation>
    <scope>NUCLEOTIDE SEQUENCE [LARGE SCALE GENOMIC DNA]</scope>
    <source>
        <strain evidence="9">BH-2024</strain>
    </source>
</reference>
<feature type="region of interest" description="Disordered" evidence="7">
    <location>
        <begin position="517"/>
        <end position="574"/>
    </location>
</feature>
<dbReference type="Pfam" id="PF04500">
    <property type="entry name" value="FLYWCH"/>
    <property type="match status" value="1"/>
</dbReference>
<keyword evidence="1" id="KW-0479">Metal-binding</keyword>
<keyword evidence="4" id="KW-0862">Zinc</keyword>
<keyword evidence="10" id="KW-1185">Reference proteome</keyword>
<dbReference type="FunFam" id="1.10.510.10:FF:000002">
    <property type="entry name" value="Non-specific serine/threonine protein kinase"/>
    <property type="match status" value="1"/>
</dbReference>
<dbReference type="EMBL" id="JBICBT010000106">
    <property type="protein sequence ID" value="KAL3123276.1"/>
    <property type="molecule type" value="Genomic_DNA"/>
</dbReference>
<dbReference type="InterPro" id="IPR008271">
    <property type="entry name" value="Ser/Thr_kinase_AS"/>
</dbReference>
<dbReference type="PANTHER" id="PTHR24346">
    <property type="entry name" value="MAP/MICROTUBULE AFFINITY-REGULATING KINASE"/>
    <property type="match status" value="1"/>
</dbReference>
<keyword evidence="5" id="KW-0067">ATP-binding</keyword>
<dbReference type="SUPFAM" id="SSF56112">
    <property type="entry name" value="Protein kinase-like (PK-like)"/>
    <property type="match status" value="1"/>
</dbReference>
<dbReference type="SMART" id="SM00220">
    <property type="entry name" value="S_TKc"/>
    <property type="match status" value="1"/>
</dbReference>
<feature type="compositionally biased region" description="Polar residues" evidence="7">
    <location>
        <begin position="974"/>
        <end position="988"/>
    </location>
</feature>
<proteinExistence type="inferred from homology"/>
<feature type="compositionally biased region" description="Polar residues" evidence="7">
    <location>
        <begin position="944"/>
        <end position="959"/>
    </location>
</feature>
<gene>
    <name evidence="9" type="ORF">niasHT_006819</name>
</gene>
<sequence length="1086" mass="124128">MNQQQVIITKRNNEKLEHEGALYVLHKFSDDGLKKFWRCEFHGPADQCKGRLHTDLNNVVQKMVGVHSCDMNAAHVECQRLVTGLKRRAAETCEAPATIRAQVLQNTCTPVLAAFPSKYATKKVIKRLRRDENAPRAEPLNLEQLEIPNTYPDTGVFQIQGQNGPQRILIFGRASTAEWTYEMKDIYADGTFALTPPLFSQIYVLLAKRDGWVFPICYCLLTSKCTAIYTRMLHLLLERWPNFAPQTISLDFELAMVGAVRTVLPACSVRYCFFHLVRNMKKQIRALGLTRVYNTDPAFAEKSKMITSLAFLPVHHLQNGLNALQAQIPPQLNSVFNWFLDNYMGRIRFNVPITVPLFHPHEWSVHQRTLDSADRTNNFAEAFHRKLQRQFNCTHPTIWRFIDTIRCEQKAIDADMARCVMGEAAPQKKTKYRNADARILRLVQRYNDVNNNIVPQNDHNYANVNVSPENIINFLAVFKLFHIDLHLYNISYENGRTKTARTKTALVRKRPYENGRTKTAVRKRPVRKRPSYENGRTKTATELARRNWPDGTGQRRNRPQTELARRNWPDGTGQTELTRFEQNCRFSGRSSGWHKRHPNIVRLYQVMETNNMLYLVTEYAPNGEIYDLISKQKKLSEEMAKQKFWQIISAVDYLHNLNIVHRDLKAENLLLDVNLQIKLADFGFSNFFSYDGTLDTFCGSPPYAAPEVFEGKRYAGPEIDVWSLGVILYVMVCGVLPFEGLNLQLLRDRVLSGRIRIPYFMSSDCENLVRRMLTVDSRRRPTIEQIKHHRWMRYEEFAPKYELNEQARHAATEQHVAEPHPQILRLMNNIGIESDKIKNAIQTDAYSFGGLRFVANPMALPFAARAHPMLQSIQPQYAPLGIMTRFAQHQQTRRDSDGIAMQFAYQMQQQKQQQQEELARGVQNTQQKQQQQQNNVVVGHVAAQPQQKTARQQNSTQHGTMHHHSTTSDYESENCFSGSSAGGSTLSRQSTIGTISSFDDCCPDDASATPSCSHAAGGGPGGLSLFGGVALPPLHHQPPIGATAFCGADQLPPFDSQRDLRNISRRDGTVTDCDVILWFYFPIKFL</sequence>
<dbReference type="GO" id="GO:0008270">
    <property type="term" value="F:zinc ion binding"/>
    <property type="evidence" value="ECO:0007669"/>
    <property type="project" value="UniProtKB-KW"/>
</dbReference>